<sequence>MRPAAVVLLLLSPMALSGCSAGQVTQTATQARDKTGGAGQVEDISVHAVQLVHPPGGVYEVGDQVEVTMAIVNSGRVDDRLIDVTGPEFSGASVSESPTAADTPHETSYSEPDPAATVALSGQPPAVGTTAVDVLVPAPGAVFVGSSAPTVVLTGLTRRIDAAQSMELTLTFARAGQTTVPAITGSPPDVLPRTSVVDL</sequence>
<evidence type="ECO:0000256" key="2">
    <source>
        <dbReference type="SAM" id="SignalP"/>
    </source>
</evidence>
<keyword evidence="2" id="KW-0732">Signal</keyword>
<proteinExistence type="predicted"/>
<protein>
    <recommendedName>
        <fullName evidence="5">Copper(I)-binding protein</fullName>
    </recommendedName>
</protein>
<reference evidence="3 4" key="1">
    <citation type="journal article" date="2010" name="Stand. Genomic Sci.">
        <title>Complete genome sequence of Geodermatophilus obscurus type strain (G-20).</title>
        <authorList>
            <person name="Ivanova N."/>
            <person name="Sikorski J."/>
            <person name="Jando M."/>
            <person name="Munk C."/>
            <person name="Lapidus A."/>
            <person name="Glavina Del Rio T."/>
            <person name="Copeland A."/>
            <person name="Tice H."/>
            <person name="Cheng J.-F."/>
            <person name="Lucas S."/>
            <person name="Chen F."/>
            <person name="Nolan M."/>
            <person name="Bruce D."/>
            <person name="Goodwin L."/>
            <person name="Pitluck S."/>
            <person name="Mavromatis K."/>
            <person name="Mikhailova N."/>
            <person name="Pati A."/>
            <person name="Chen A."/>
            <person name="Palaniappan K."/>
            <person name="Land M."/>
            <person name="Hauser L."/>
            <person name="Chang Y.-J."/>
            <person name="Jeffries C.D."/>
            <person name="Meincke L."/>
            <person name="Brettin T."/>
            <person name="Detter J.C."/>
            <person name="Detter J.C."/>
            <person name="Rohde M."/>
            <person name="Goeker M."/>
            <person name="Bristow J."/>
            <person name="Eisen J.A."/>
            <person name="Markowitz V."/>
            <person name="Hugenholtz P."/>
            <person name="Kyrpides N.C."/>
            <person name="Klenk H.-P."/>
        </authorList>
    </citation>
    <scope>NUCLEOTIDE SEQUENCE [LARGE SCALE GENOMIC DNA]</scope>
    <source>
        <strain evidence="4">ATCC 25078 / DSM 43160 / JCM 3152 / KCC A-0152 / KCTC 9177 / NBRC 13315 / NRRL B-3577 / G-20</strain>
    </source>
</reference>
<evidence type="ECO:0000313" key="4">
    <source>
        <dbReference type="Proteomes" id="UP000001382"/>
    </source>
</evidence>
<dbReference type="PROSITE" id="PS51257">
    <property type="entry name" value="PROKAR_LIPOPROTEIN"/>
    <property type="match status" value="1"/>
</dbReference>
<gene>
    <name evidence="3" type="ordered locus">Gobs_2943</name>
</gene>
<feature type="compositionally biased region" description="Polar residues" evidence="1">
    <location>
        <begin position="92"/>
        <end position="110"/>
    </location>
</feature>
<organism evidence="3 4">
    <name type="scientific">Geodermatophilus obscurus (strain ATCC 25078 / DSM 43160 / JCM 3152 / CCUG 61914 / KCC A-0152 / KCTC 9177 / NBRC 13315 / NRRL B-3577 / G-20)</name>
    <dbReference type="NCBI Taxonomy" id="526225"/>
    <lineage>
        <taxon>Bacteria</taxon>
        <taxon>Bacillati</taxon>
        <taxon>Actinomycetota</taxon>
        <taxon>Actinomycetes</taxon>
        <taxon>Geodermatophilales</taxon>
        <taxon>Geodermatophilaceae</taxon>
        <taxon>Geodermatophilus</taxon>
    </lineage>
</organism>
<evidence type="ECO:0000256" key="1">
    <source>
        <dbReference type="SAM" id="MobiDB-lite"/>
    </source>
</evidence>
<accession>D2S8H9</accession>
<dbReference type="EMBL" id="CP001867">
    <property type="protein sequence ID" value="ADB75560.1"/>
    <property type="molecule type" value="Genomic_DNA"/>
</dbReference>
<dbReference type="InterPro" id="IPR036182">
    <property type="entry name" value="PCuAC_sf"/>
</dbReference>
<keyword evidence="4" id="KW-1185">Reference proteome</keyword>
<feature type="signal peptide" evidence="2">
    <location>
        <begin position="1"/>
        <end position="17"/>
    </location>
</feature>
<evidence type="ECO:0008006" key="5">
    <source>
        <dbReference type="Google" id="ProtNLM"/>
    </source>
</evidence>
<dbReference type="HOGENOM" id="CLU_090292_0_0_11"/>
<name>D2S8H9_GEOOG</name>
<dbReference type="Gene3D" id="2.60.40.1890">
    <property type="entry name" value="PCu(A)C copper chaperone"/>
    <property type="match status" value="1"/>
</dbReference>
<dbReference type="OrthoDB" id="5188566at2"/>
<feature type="chain" id="PRO_5039097096" description="Copper(I)-binding protein" evidence="2">
    <location>
        <begin position="18"/>
        <end position="199"/>
    </location>
</feature>
<evidence type="ECO:0000313" key="3">
    <source>
        <dbReference type="EMBL" id="ADB75560.1"/>
    </source>
</evidence>
<reference evidence="4" key="2">
    <citation type="submission" date="2010-01" db="EMBL/GenBank/DDBJ databases">
        <title>The complete genome of Geodermatophilus obscurus DSM 43160.</title>
        <authorList>
            <consortium name="US DOE Joint Genome Institute (JGI-PGF)"/>
            <person name="Lucas S."/>
            <person name="Copeland A."/>
            <person name="Lapidus A."/>
            <person name="Glavina del Rio T."/>
            <person name="Dalin E."/>
            <person name="Tice H."/>
            <person name="Bruce D."/>
            <person name="Goodwin L."/>
            <person name="Pitluck S."/>
            <person name="Kyrpides N."/>
            <person name="Mavromatis K."/>
            <person name="Ivanova N."/>
            <person name="Munk A.C."/>
            <person name="Brettin T."/>
            <person name="Detter J.C."/>
            <person name="Han C."/>
            <person name="Larimer F."/>
            <person name="Land M."/>
            <person name="Hauser L."/>
            <person name="Markowitz V."/>
            <person name="Cheng J.-F."/>
            <person name="Hugenholtz P."/>
            <person name="Woyke T."/>
            <person name="Wu D."/>
            <person name="Jando M."/>
            <person name="Schneider S."/>
            <person name="Klenk H.-P."/>
            <person name="Eisen J.A."/>
        </authorList>
    </citation>
    <scope>NUCLEOTIDE SEQUENCE [LARGE SCALE GENOMIC DNA]</scope>
    <source>
        <strain evidence="4">ATCC 25078 / DSM 43160 / JCM 3152 / KCC A-0152 / KCTC 9177 / NBRC 13315 / NRRL B-3577 / G-20</strain>
    </source>
</reference>
<dbReference type="Proteomes" id="UP000001382">
    <property type="component" value="Chromosome"/>
</dbReference>
<dbReference type="eggNOG" id="COG2847">
    <property type="taxonomic scope" value="Bacteria"/>
</dbReference>
<dbReference type="STRING" id="526225.Gobs_2943"/>
<dbReference type="AlphaFoldDB" id="D2S8H9"/>
<dbReference type="KEGG" id="gob:Gobs_2943"/>
<feature type="region of interest" description="Disordered" evidence="1">
    <location>
        <begin position="87"/>
        <end position="116"/>
    </location>
</feature>